<dbReference type="PANTHER" id="PTHR10492:SF94">
    <property type="entry name" value="ATP-DEPENDENT DNA HELICASE"/>
    <property type="match status" value="1"/>
</dbReference>
<accession>A0ABM3R1J6</accession>
<dbReference type="InterPro" id="IPR010285">
    <property type="entry name" value="DNA_helicase_pif1-like_DEAD"/>
</dbReference>
<keyword evidence="1" id="KW-0227">DNA damage</keyword>
<comment type="cofactor">
    <cofactor evidence="1">
        <name>Mg(2+)</name>
        <dbReference type="ChEBI" id="CHEBI:18420"/>
    </cofactor>
</comment>
<evidence type="ECO:0000259" key="2">
    <source>
        <dbReference type="Pfam" id="PF05970"/>
    </source>
</evidence>
<dbReference type="PANTHER" id="PTHR10492">
    <property type="match status" value="1"/>
</dbReference>
<comment type="catalytic activity">
    <reaction evidence="1">
        <text>ATP + H2O = ADP + phosphate + H(+)</text>
        <dbReference type="Rhea" id="RHEA:13065"/>
        <dbReference type="ChEBI" id="CHEBI:15377"/>
        <dbReference type="ChEBI" id="CHEBI:15378"/>
        <dbReference type="ChEBI" id="CHEBI:30616"/>
        <dbReference type="ChEBI" id="CHEBI:43474"/>
        <dbReference type="ChEBI" id="CHEBI:456216"/>
        <dbReference type="EC" id="5.6.2.3"/>
    </reaction>
</comment>
<keyword evidence="1" id="KW-0067">ATP-binding</keyword>
<dbReference type="Pfam" id="PF05970">
    <property type="entry name" value="PIF1"/>
    <property type="match status" value="1"/>
</dbReference>
<keyword evidence="1" id="KW-0234">DNA repair</keyword>
<evidence type="ECO:0000313" key="3">
    <source>
        <dbReference type="Proteomes" id="UP000813463"/>
    </source>
</evidence>
<organism evidence="3 4">
    <name type="scientific">Spinacia oleracea</name>
    <name type="common">Spinach</name>
    <dbReference type="NCBI Taxonomy" id="3562"/>
    <lineage>
        <taxon>Eukaryota</taxon>
        <taxon>Viridiplantae</taxon>
        <taxon>Streptophyta</taxon>
        <taxon>Embryophyta</taxon>
        <taxon>Tracheophyta</taxon>
        <taxon>Spermatophyta</taxon>
        <taxon>Magnoliopsida</taxon>
        <taxon>eudicotyledons</taxon>
        <taxon>Gunneridae</taxon>
        <taxon>Pentapetalae</taxon>
        <taxon>Caryophyllales</taxon>
        <taxon>Chenopodiaceae</taxon>
        <taxon>Chenopodioideae</taxon>
        <taxon>Anserineae</taxon>
        <taxon>Spinacia</taxon>
    </lineage>
</organism>
<feature type="domain" description="DNA helicase Pif1-like DEAD-box helicase" evidence="2">
    <location>
        <begin position="8"/>
        <end position="128"/>
    </location>
</feature>
<reference evidence="4" key="2">
    <citation type="submission" date="2025-08" db="UniProtKB">
        <authorList>
            <consortium name="RefSeq"/>
        </authorList>
    </citation>
    <scope>IDENTIFICATION</scope>
    <source>
        <tissue evidence="4">Leaf</tissue>
    </source>
</reference>
<name>A0ABM3R1J6_SPIOL</name>
<sequence>MEASLASDVLKQGSLAALIHAMSLIIWDEASMARKENVESLDLLFRDLCDENMLFGGKLVIFGGDLRHVLLVLPCKTQGETVIVRLVSSILWPRLKKFHLTDNIRAREDPAFSEFLLALGNGELQTINNSLVCLLSEGDMLQLRDKLVVAGRINKRSVIEFLPDYKLVEIGLIKEVQSVFELPTDVVIFLVASDILMDNVSESQFSQVLNIELDQIKEKNKMRRELFGDQIEEFKEAFMHKGEYEIEDAPIRNTHPQWKKTEDKLNFQMTFGR</sequence>
<keyword evidence="3" id="KW-1185">Reference proteome</keyword>
<reference evidence="3" key="1">
    <citation type="journal article" date="2021" name="Nat. Commun.">
        <title>Genomic analyses provide insights into spinach domestication and the genetic basis of agronomic traits.</title>
        <authorList>
            <person name="Cai X."/>
            <person name="Sun X."/>
            <person name="Xu C."/>
            <person name="Sun H."/>
            <person name="Wang X."/>
            <person name="Ge C."/>
            <person name="Zhang Z."/>
            <person name="Wang Q."/>
            <person name="Fei Z."/>
            <person name="Jiao C."/>
            <person name="Wang Q."/>
        </authorList>
    </citation>
    <scope>NUCLEOTIDE SEQUENCE [LARGE SCALE GENOMIC DNA]</scope>
    <source>
        <strain evidence="3">cv. Varoflay</strain>
    </source>
</reference>
<dbReference type="GeneID" id="130464091"/>
<dbReference type="EC" id="5.6.2.3" evidence="1"/>
<dbReference type="RefSeq" id="XP_056689474.1">
    <property type="nucleotide sequence ID" value="XM_056833496.1"/>
</dbReference>
<keyword evidence="1" id="KW-0378">Hydrolase</keyword>
<evidence type="ECO:0000313" key="4">
    <source>
        <dbReference type="RefSeq" id="XP_056689474.1"/>
    </source>
</evidence>
<dbReference type="Proteomes" id="UP000813463">
    <property type="component" value="Chromosome 1"/>
</dbReference>
<protein>
    <recommendedName>
        <fullName evidence="1">ATP-dependent DNA helicase</fullName>
        <ecNumber evidence="1">5.6.2.3</ecNumber>
    </recommendedName>
</protein>
<comment type="similarity">
    <text evidence="1">Belongs to the helicase family.</text>
</comment>
<proteinExistence type="inferred from homology"/>
<keyword evidence="1" id="KW-0233">DNA recombination</keyword>
<gene>
    <name evidence="4" type="primary">LOC130464091</name>
</gene>
<keyword evidence="1" id="KW-0347">Helicase</keyword>
<evidence type="ECO:0000256" key="1">
    <source>
        <dbReference type="RuleBase" id="RU363044"/>
    </source>
</evidence>
<keyword evidence="1" id="KW-0547">Nucleotide-binding</keyword>